<accession>A0ACD5HJB6</accession>
<sequence length="152" mass="16877">MQRSENNQRFVRIMRLALVFILGLVFGWFGSLITTLSLVAGIVAYLLFIWFWKPVLRRPVLLWALIIICGTVPGVAMHIYKSHEKALSQQAAYQNWWIKQAKVWAPTIPSISTISASTESTVSAAPNISGYNIAGYARAHSSTVSNADSSIH</sequence>
<name>A0ACD5HJB6_9PROT</name>
<reference evidence="1 2" key="1">
    <citation type="journal article" date="2019" name="Int. J. Syst. Evol. Microbiol.">
        <title>Acidithiobacillus sulfuriphilus sp. nov.: an extremely acidophilic sulfur-oxidizing chemolithotroph isolated from a neutral pH environment.</title>
        <authorList>
            <person name="Falagan C."/>
            <person name="Moya-Beltran A."/>
            <person name="Castro M."/>
            <person name="Quatrini R."/>
            <person name="Johnson D.B."/>
        </authorList>
    </citation>
    <scope>NUCLEOTIDE SEQUENCE [LARGE SCALE GENOMIC DNA]</scope>
    <source>
        <strain evidence="1 2">CJ-2</strain>
    </source>
</reference>
<protein>
    <submittedName>
        <fullName evidence="1">Uncharacterized protein</fullName>
    </submittedName>
</protein>
<proteinExistence type="predicted"/>
<gene>
    <name evidence="1" type="ORF">EC580_007555</name>
</gene>
<dbReference type="Proteomes" id="UP000271650">
    <property type="component" value="Chromosome"/>
</dbReference>
<keyword evidence="2" id="KW-1185">Reference proteome</keyword>
<evidence type="ECO:0000313" key="2">
    <source>
        <dbReference type="Proteomes" id="UP000271650"/>
    </source>
</evidence>
<dbReference type="EMBL" id="CP127527">
    <property type="protein sequence ID" value="XRI75834.1"/>
    <property type="molecule type" value="Genomic_DNA"/>
</dbReference>
<organism evidence="1 2">
    <name type="scientific">Acidithiobacillus sulfuriphilus</name>
    <dbReference type="NCBI Taxonomy" id="1867749"/>
    <lineage>
        <taxon>Bacteria</taxon>
        <taxon>Pseudomonadati</taxon>
        <taxon>Pseudomonadota</taxon>
        <taxon>Acidithiobacillia</taxon>
        <taxon>Acidithiobacillales</taxon>
        <taxon>Acidithiobacillaceae</taxon>
        <taxon>Acidithiobacillus</taxon>
    </lineage>
</organism>
<evidence type="ECO:0000313" key="1">
    <source>
        <dbReference type="EMBL" id="XRI75834.1"/>
    </source>
</evidence>